<evidence type="ECO:0000256" key="1">
    <source>
        <dbReference type="ARBA" id="ARBA00004370"/>
    </source>
</evidence>
<evidence type="ECO:0000256" key="2">
    <source>
        <dbReference type="ARBA" id="ARBA00022692"/>
    </source>
</evidence>
<organism evidence="10 11">
    <name type="scientific">Tetradesmus obliquus</name>
    <name type="common">Green alga</name>
    <name type="synonym">Acutodesmus obliquus</name>
    <dbReference type="NCBI Taxonomy" id="3088"/>
    <lineage>
        <taxon>Eukaryota</taxon>
        <taxon>Viridiplantae</taxon>
        <taxon>Chlorophyta</taxon>
        <taxon>core chlorophytes</taxon>
        <taxon>Chlorophyceae</taxon>
        <taxon>CS clade</taxon>
        <taxon>Sphaeropleales</taxon>
        <taxon>Scenedesmaceae</taxon>
        <taxon>Tetradesmus</taxon>
    </lineage>
</organism>
<keyword evidence="4" id="KW-1133">Transmembrane helix</keyword>
<evidence type="ECO:0000256" key="7">
    <source>
        <dbReference type="RuleBase" id="RU000405"/>
    </source>
</evidence>
<dbReference type="CDD" id="cd07302">
    <property type="entry name" value="CHD"/>
    <property type="match status" value="1"/>
</dbReference>
<dbReference type="SUPFAM" id="SSF55073">
    <property type="entry name" value="Nucleotide cyclase"/>
    <property type="match status" value="1"/>
</dbReference>
<evidence type="ECO:0000256" key="5">
    <source>
        <dbReference type="ARBA" id="ARBA00023136"/>
    </source>
</evidence>
<gene>
    <name evidence="10" type="ORF">OEZ85_004222</name>
</gene>
<keyword evidence="11" id="KW-1185">Reference proteome</keyword>
<evidence type="ECO:0000313" key="10">
    <source>
        <dbReference type="EMBL" id="WIA21846.1"/>
    </source>
</evidence>
<reference evidence="10 11" key="1">
    <citation type="submission" date="2023-05" db="EMBL/GenBank/DDBJ databases">
        <title>A 100% complete, gapless, phased diploid assembly of the Scenedesmus obliquus UTEX 3031 genome.</title>
        <authorList>
            <person name="Biondi T.C."/>
            <person name="Hanschen E.R."/>
            <person name="Kwon T."/>
            <person name="Eng W."/>
            <person name="Kruse C.P.S."/>
            <person name="Koehler S.I."/>
            <person name="Kunde Y."/>
            <person name="Gleasner C.D."/>
            <person name="You Mak K.T."/>
            <person name="Polle J."/>
            <person name="Hovde B.T."/>
            <person name="Starkenburg S.R."/>
        </authorList>
    </citation>
    <scope>NUCLEOTIDE SEQUENCE [LARGE SCALE GENOMIC DNA]</scope>
    <source>
        <strain evidence="10 11">DOE0152z</strain>
    </source>
</reference>
<keyword evidence="5" id="KW-0472">Membrane</keyword>
<feature type="region of interest" description="Disordered" evidence="8">
    <location>
        <begin position="1"/>
        <end position="29"/>
    </location>
</feature>
<sequence>MRAEGIERGAAADPHLTVHEEPSSSAGAAAVPTAQLEPVYLNKALQRMLEVRDAEDYTFTMDKQLARNPMLAMLFANCSRQLLAGKACCVKQYMPMFSSATSVAPSAQAVFIHLQIHTCMFQQQGRPLAPALFLWFNAPSSQFDLTSQLKRNYLALATVPSMVAVFAMDGRVLHQNSASVSWMGFAMASSSGQVARDLPDPRHSLQRLFVLEPAALQDMMGALGAGKANKFSDPVTGEDVVMLIQTDVTARVVAMRQVQQVLNAEQGLLEGIFPRQVLQLLTRAAISRGAGSGLSTAIGSPTRRSDDSSAGSRPASRVSVTGGGRKIKVPMQHEQVSVLFADIVSVLFADIVGFTNMSKEVEPETVMEFLNDLYCRFDDLLEAAGVYKVETIGDCYMVAGGLIFIDAQGFKTVLQSKVDPLHAHRTFAFALAMLEAAADVVMPDTGLPVRLRVGIHSGPVASGVVGNRMPRFCLFGDTVNTASRMESSNQRPGCVHISADTHGLIPGDFWQASGGIEVKGKGHMETYYFDPAAALSTAATQQLHALLRKTRDEADRQGLQHCWSSKCSPTAAAAAAALQAGQPASILQLLEALTSPRDPVNSSAGDNVTSFNGE</sequence>
<evidence type="ECO:0000256" key="4">
    <source>
        <dbReference type="ARBA" id="ARBA00022989"/>
    </source>
</evidence>
<evidence type="ECO:0000256" key="3">
    <source>
        <dbReference type="ARBA" id="ARBA00022741"/>
    </source>
</evidence>
<dbReference type="InterPro" id="IPR001054">
    <property type="entry name" value="A/G_cyclase"/>
</dbReference>
<accession>A0ABY8UN92</accession>
<evidence type="ECO:0000256" key="8">
    <source>
        <dbReference type="SAM" id="MobiDB-lite"/>
    </source>
</evidence>
<dbReference type="PANTHER" id="PTHR11920:SF335">
    <property type="entry name" value="GUANYLATE CYCLASE"/>
    <property type="match status" value="1"/>
</dbReference>
<dbReference type="PROSITE" id="PS50125">
    <property type="entry name" value="GUANYLATE_CYCLASE_2"/>
    <property type="match status" value="1"/>
</dbReference>
<keyword evidence="6 7" id="KW-0456">Lyase</keyword>
<comment type="subcellular location">
    <subcellularLocation>
        <location evidence="1">Membrane</location>
    </subcellularLocation>
</comment>
<dbReference type="InterPro" id="IPR050401">
    <property type="entry name" value="Cyclic_nucleotide_synthase"/>
</dbReference>
<evidence type="ECO:0000313" key="11">
    <source>
        <dbReference type="Proteomes" id="UP001244341"/>
    </source>
</evidence>
<dbReference type="PROSITE" id="PS00452">
    <property type="entry name" value="GUANYLATE_CYCLASE_1"/>
    <property type="match status" value="1"/>
</dbReference>
<dbReference type="Proteomes" id="UP001244341">
    <property type="component" value="Chromosome 14b"/>
</dbReference>
<dbReference type="SMART" id="SM00044">
    <property type="entry name" value="CYCc"/>
    <property type="match status" value="1"/>
</dbReference>
<evidence type="ECO:0000259" key="9">
    <source>
        <dbReference type="PROSITE" id="PS50125"/>
    </source>
</evidence>
<feature type="domain" description="Guanylate cyclase" evidence="9">
    <location>
        <begin position="345"/>
        <end position="486"/>
    </location>
</feature>
<dbReference type="Pfam" id="PF00211">
    <property type="entry name" value="Guanylate_cyc"/>
    <property type="match status" value="1"/>
</dbReference>
<dbReference type="Gene3D" id="3.30.70.1230">
    <property type="entry name" value="Nucleotide cyclase"/>
    <property type="match status" value="1"/>
</dbReference>
<dbReference type="EMBL" id="CP126221">
    <property type="protein sequence ID" value="WIA21846.1"/>
    <property type="molecule type" value="Genomic_DNA"/>
</dbReference>
<evidence type="ECO:0000256" key="6">
    <source>
        <dbReference type="ARBA" id="ARBA00023239"/>
    </source>
</evidence>
<keyword evidence="3" id="KW-0547">Nucleotide-binding</keyword>
<dbReference type="InterPro" id="IPR029787">
    <property type="entry name" value="Nucleotide_cyclase"/>
</dbReference>
<protein>
    <recommendedName>
        <fullName evidence="9">Guanylate cyclase domain-containing protein</fullName>
    </recommendedName>
</protein>
<dbReference type="PANTHER" id="PTHR11920">
    <property type="entry name" value="GUANYLYL CYCLASE"/>
    <property type="match status" value="1"/>
</dbReference>
<proteinExistence type="inferred from homology"/>
<name>A0ABY8UN92_TETOB</name>
<feature type="region of interest" description="Disordered" evidence="8">
    <location>
        <begin position="295"/>
        <end position="324"/>
    </location>
</feature>
<comment type="similarity">
    <text evidence="7">Belongs to the adenylyl cyclase class-4/guanylyl cyclase family.</text>
</comment>
<keyword evidence="2" id="KW-0812">Transmembrane</keyword>
<dbReference type="InterPro" id="IPR018297">
    <property type="entry name" value="A/G_cyclase_CS"/>
</dbReference>